<dbReference type="GO" id="GO:0005524">
    <property type="term" value="F:ATP binding"/>
    <property type="evidence" value="ECO:0007669"/>
    <property type="project" value="InterPro"/>
</dbReference>
<evidence type="ECO:0000313" key="3">
    <source>
        <dbReference type="Proteomes" id="UP000198765"/>
    </source>
</evidence>
<dbReference type="EMBL" id="LT594324">
    <property type="protein sequence ID" value="SBT40853.1"/>
    <property type="molecule type" value="Genomic_DNA"/>
</dbReference>
<name>A0A1A8ZA59_9ACTN</name>
<dbReference type="GO" id="GO:0016818">
    <property type="term" value="F:hydrolase activity, acting on acid anhydrides, in phosphorus-containing anhydrides"/>
    <property type="evidence" value="ECO:0007669"/>
    <property type="project" value="InterPro"/>
</dbReference>
<proteinExistence type="predicted"/>
<dbReference type="InterPro" id="IPR027417">
    <property type="entry name" value="P-loop_NTPase"/>
</dbReference>
<protein>
    <submittedName>
        <fullName evidence="2">DEAD/DEAH box helicase/Helicase C-terminal domain</fullName>
    </submittedName>
</protein>
<dbReference type="SMART" id="SM00491">
    <property type="entry name" value="HELICc2"/>
    <property type="match status" value="1"/>
</dbReference>
<keyword evidence="2" id="KW-0378">Hydrolase</keyword>
<sequence>MAFKGGAKKAVAAANPEAMYRDLPRRPDAVPGLWTHQGDLLRRYATDHTTDPDLALELPTGTGKTLPGLIIANWVRVTRTGRVAYACPTQQLASQVAKVAAREGVPAVALVGSHASWSTADRAAYEAADVVAVTTYNTIFNSNPHLAVPELLLFDDAHAGEQYVSEQYAIHIRRSTNEKAYTDLLDVLAPSIGGIPLQRLRDYTPDPGMYRSARLVVPLRQPEMVSKTDAVLAQLPTPWTYRYSMIRDVIPSCLAYVSYGAILIRPVIPPTSKNLVFAQAAQRIYLSATLGSGGELERAFGRPAITRVALPDTAPTPRSGRRFFVFPELAEVTDAQQLARSVVAAAGKALVLAPDTNTAISTASDLAQPGWPVLGINDVEGGMEQFGALPNAVCGLAARYDGLDLPGDDCRVVVLNGKPDADNLQERFLSQSVRAGAALAERVRTRVVQGVGRCTRGPNDWAVVIVLGADLTTYMVRPEIRQTLDPELQAEIDFGIQNSRRTSAADILDNVTTFLRQDDPWRTDAEPIITELRNEATMTPPPGSDALAAAVKHEVEAWSLAGMGEWQEASARANEAALELGKGGNALRGYRSFWLYLAATWADQAGVTTANQALRQNAVALVAQAEAAAKPSMWIRELAPMPTVQASALSSASATAVASVAARLKSTSIPKAATVAEEMLAALKERKPTVYEPALTKLGYLLGADAQKPPGSGRCDSTWCWDHHLWLAIDAKSDHEPSGLVPQKDIRQAGDQLRLLKSDRAVADIPPDSATVIVSPKPAVDPTGAAGAEPHIHVVDPDVVLGLAEAAARAWGDLMAQRPGLDDNQLRALVAGHFSQEGLLPEQVRDRLTANPVAPQ</sequence>
<dbReference type="InterPro" id="IPR006555">
    <property type="entry name" value="ATP-dep_Helicase_C"/>
</dbReference>
<evidence type="ECO:0000313" key="2">
    <source>
        <dbReference type="EMBL" id="SBT40853.1"/>
    </source>
</evidence>
<keyword evidence="2" id="KW-0547">Nucleotide-binding</keyword>
<keyword evidence="2" id="KW-0347">Helicase</keyword>
<keyword evidence="3" id="KW-1185">Reference proteome</keyword>
<dbReference type="GO" id="GO:0006139">
    <property type="term" value="P:nucleobase-containing compound metabolic process"/>
    <property type="evidence" value="ECO:0007669"/>
    <property type="project" value="InterPro"/>
</dbReference>
<reference evidence="2 3" key="1">
    <citation type="submission" date="2016-06" db="EMBL/GenBank/DDBJ databases">
        <authorList>
            <person name="Kjaerup R.B."/>
            <person name="Dalgaard T.S."/>
            <person name="Juul-Madsen H.R."/>
        </authorList>
    </citation>
    <scope>NUCLEOTIDE SEQUENCE [LARGE SCALE GENOMIC DNA]</scope>
    <source>
        <strain evidence="2 3">DSM 45248</strain>
    </source>
</reference>
<dbReference type="Proteomes" id="UP000198765">
    <property type="component" value="Chromosome I"/>
</dbReference>
<dbReference type="SMART" id="SM00487">
    <property type="entry name" value="DEXDc"/>
    <property type="match status" value="1"/>
</dbReference>
<gene>
    <name evidence="2" type="ORF">GA0070621_1075</name>
</gene>
<evidence type="ECO:0000259" key="1">
    <source>
        <dbReference type="PROSITE" id="PS51192"/>
    </source>
</evidence>
<feature type="domain" description="Helicase ATP-binding" evidence="1">
    <location>
        <begin position="45"/>
        <end position="308"/>
    </location>
</feature>
<dbReference type="PATRIC" id="fig|299146.4.peg.1112"/>
<accession>A0A1A8ZA59</accession>
<dbReference type="GO" id="GO:0003676">
    <property type="term" value="F:nucleic acid binding"/>
    <property type="evidence" value="ECO:0007669"/>
    <property type="project" value="InterPro"/>
</dbReference>
<dbReference type="InterPro" id="IPR011545">
    <property type="entry name" value="DEAD/DEAH_box_helicase_dom"/>
</dbReference>
<dbReference type="GO" id="GO:0004386">
    <property type="term" value="F:helicase activity"/>
    <property type="evidence" value="ECO:0007669"/>
    <property type="project" value="UniProtKB-KW"/>
</dbReference>
<dbReference type="RefSeq" id="WP_167666619.1">
    <property type="nucleotide sequence ID" value="NZ_LT594324.1"/>
</dbReference>
<dbReference type="PROSITE" id="PS51192">
    <property type="entry name" value="HELICASE_ATP_BIND_1"/>
    <property type="match status" value="1"/>
</dbReference>
<dbReference type="SUPFAM" id="SSF52540">
    <property type="entry name" value="P-loop containing nucleoside triphosphate hydrolases"/>
    <property type="match status" value="1"/>
</dbReference>
<dbReference type="AlphaFoldDB" id="A0A1A8ZA59"/>
<dbReference type="Gene3D" id="3.40.50.300">
    <property type="entry name" value="P-loop containing nucleotide triphosphate hydrolases"/>
    <property type="match status" value="2"/>
</dbReference>
<keyword evidence="2" id="KW-0067">ATP-binding</keyword>
<dbReference type="Pfam" id="PF00270">
    <property type="entry name" value="DEAD"/>
    <property type="match status" value="1"/>
</dbReference>
<dbReference type="InterPro" id="IPR014001">
    <property type="entry name" value="Helicase_ATP-bd"/>
</dbReference>
<organism evidence="2 3">
    <name type="scientific">Micromonospora narathiwatensis</name>
    <dbReference type="NCBI Taxonomy" id="299146"/>
    <lineage>
        <taxon>Bacteria</taxon>
        <taxon>Bacillati</taxon>
        <taxon>Actinomycetota</taxon>
        <taxon>Actinomycetes</taxon>
        <taxon>Micromonosporales</taxon>
        <taxon>Micromonosporaceae</taxon>
        <taxon>Micromonospora</taxon>
    </lineage>
</organism>